<dbReference type="Gene3D" id="3.40.190.10">
    <property type="entry name" value="Periplasmic binding protein-like II"/>
    <property type="match status" value="1"/>
</dbReference>
<feature type="chain" id="PRO_5032723294" evidence="2">
    <location>
        <begin position="28"/>
        <end position="452"/>
    </location>
</feature>
<feature type="coiled-coil region" evidence="1">
    <location>
        <begin position="123"/>
        <end position="159"/>
    </location>
</feature>
<gene>
    <name evidence="3" type="ORF">HGG69_01050</name>
</gene>
<dbReference type="Proteomes" id="UP000501060">
    <property type="component" value="Chromosome"/>
</dbReference>
<keyword evidence="2" id="KW-0732">Signal</keyword>
<evidence type="ECO:0000256" key="2">
    <source>
        <dbReference type="SAM" id="SignalP"/>
    </source>
</evidence>
<evidence type="ECO:0000313" key="4">
    <source>
        <dbReference type="Proteomes" id="UP000501060"/>
    </source>
</evidence>
<dbReference type="KEGG" id="mphe:HGG69_01050"/>
<accession>A0A858U3B6</accession>
<name>A0A858U3B6_9MOLU</name>
<keyword evidence="4" id="KW-1185">Reference proteome</keyword>
<proteinExistence type="predicted"/>
<feature type="signal peptide" evidence="2">
    <location>
        <begin position="1"/>
        <end position="27"/>
    </location>
</feature>
<dbReference type="RefSeq" id="WP_169604963.1">
    <property type="nucleotide sequence ID" value="NZ_CP051481.1"/>
</dbReference>
<dbReference type="EMBL" id="CP051481">
    <property type="protein sequence ID" value="QJG66912.1"/>
    <property type="molecule type" value="Genomic_DNA"/>
</dbReference>
<protein>
    <submittedName>
        <fullName evidence="3">PhnD/SsuA/transferrin family substrate-binding protein</fullName>
    </submittedName>
</protein>
<dbReference type="AlphaFoldDB" id="A0A858U3B6"/>
<evidence type="ECO:0000256" key="1">
    <source>
        <dbReference type="SAM" id="Coils"/>
    </source>
</evidence>
<keyword evidence="1" id="KW-0175">Coiled coil</keyword>
<dbReference type="PROSITE" id="PS51257">
    <property type="entry name" value="PROKAR_LIPOPROTEIN"/>
    <property type="match status" value="1"/>
</dbReference>
<organism evidence="3 4">
    <name type="scientific">Mycoplasma phocoenae</name>
    <dbReference type="NCBI Taxonomy" id="754517"/>
    <lineage>
        <taxon>Bacteria</taxon>
        <taxon>Bacillati</taxon>
        <taxon>Mycoplasmatota</taxon>
        <taxon>Mollicutes</taxon>
        <taxon>Mycoplasmataceae</taxon>
        <taxon>Mycoplasma</taxon>
    </lineage>
</organism>
<sequence length="452" mass="50540">MKLKKYSILFTLGTIATSIVGTGLVSAACSNVTNTKDITIKTGSYDDQIKKVASSTITLAGAWRDARFFAGDEAENLVVVGATDPISNDGIQAKPGMKQGDIDVLSKIFLDTIAEANKQLKPISKLQKQLKKAKTEEEKANLTQQIEEAKKKASLVMELKNKTKQLFNIYSHDGYTKLGPNSNIRYNQNGDTKKAYSKTPEAGSDFFNIKEDGTWTPKENKEIKIMFIPSNDPKNVTTASSKLQKYINEKYNINTKITVAVDYKSASQQLKNNQIDLAFLPVNSWADLSGDSFFILQAGRSVQIVDPYKSLTNTSEAAINDETILVNAMNNYKKFGSKKLYISADSSQNPQSTIENQYAAELKNVVDSLVTDKTNSLPNVGFYRSYIYAKKGTEIEKIITKALKEQGSEWKLNWEDVKEHIQYGYTDTTSSASYTYPEKWFKKHFIGFKSFK</sequence>
<evidence type="ECO:0000313" key="3">
    <source>
        <dbReference type="EMBL" id="QJG66912.1"/>
    </source>
</evidence>
<reference evidence="3 4" key="1">
    <citation type="submission" date="2020-04" db="EMBL/GenBank/DDBJ databases">
        <title>Novel Mycoplasma species detected in Phocoena phocoena (harbor porpoise) from the USA.</title>
        <authorList>
            <person name="Volokhov D.V."/>
        </authorList>
    </citation>
    <scope>NUCLEOTIDE SEQUENCE [LARGE SCALE GENOMIC DNA]</scope>
    <source>
        <strain evidence="3 4">Phocoena C-264-GEN</strain>
    </source>
</reference>